<organism evidence="4 5">
    <name type="scientific">Chitinophaga terrae</name>
    <name type="common">ex Kim and Jung 2007</name>
    <dbReference type="NCBI Taxonomy" id="408074"/>
    <lineage>
        <taxon>Bacteria</taxon>
        <taxon>Pseudomonadati</taxon>
        <taxon>Bacteroidota</taxon>
        <taxon>Chitinophagia</taxon>
        <taxon>Chitinophagales</taxon>
        <taxon>Chitinophagaceae</taxon>
        <taxon>Chitinophaga</taxon>
    </lineage>
</organism>
<evidence type="ECO:0000313" key="4">
    <source>
        <dbReference type="EMBL" id="SEA44643.1"/>
    </source>
</evidence>
<reference evidence="5" key="1">
    <citation type="submission" date="2016-10" db="EMBL/GenBank/DDBJ databases">
        <authorList>
            <person name="Varghese N."/>
            <person name="Submissions S."/>
        </authorList>
    </citation>
    <scope>NUCLEOTIDE SEQUENCE [LARGE SCALE GENOMIC DNA]</scope>
    <source>
        <strain evidence="5">DSM 23920</strain>
    </source>
</reference>
<feature type="domain" description="BD-FAE-like" evidence="3">
    <location>
        <begin position="58"/>
        <end position="256"/>
    </location>
</feature>
<dbReference type="EMBL" id="FNRL01000007">
    <property type="protein sequence ID" value="SEA44643.1"/>
    <property type="molecule type" value="Genomic_DNA"/>
</dbReference>
<evidence type="ECO:0000313" key="5">
    <source>
        <dbReference type="Proteomes" id="UP000199656"/>
    </source>
</evidence>
<dbReference type="OrthoDB" id="9794725at2"/>
<accession>A0A1H4B8Z8</accession>
<sequence length="313" mass="34879">MQMRFFFFLACCLLSFHAQAQNVIPLYPGLPPGGIAARNEETKDDGDNRRLVSEPTLTLFIPPKEKATGAAVVICPGGGYSTVVYKREGTDIADFFLKQGIAAIVVKYRLPSDKIMKDKSSGPLQDVQQAFKTVRQHAAEWNIDTNRIGIMGFSAGGHLASTAGTHFDRPVLAENAGVNLRPAFMILVYPVISMEKYLTHPGSRRNLLGENPDEDKVRYYSNDRQVTLQTPPTLLFHTEDDKVVDVDNSIAFYQALRRAHVPAEMHLYPEGDHGFVLKLQRDAWMQIIMKWLGRTGMLNADNPLLQGGTGQLY</sequence>
<dbReference type="STRING" id="408074.SAMN05660909_01973"/>
<keyword evidence="5" id="KW-1185">Reference proteome</keyword>
<keyword evidence="2" id="KW-0732">Signal</keyword>
<dbReference type="InterPro" id="IPR050300">
    <property type="entry name" value="GDXG_lipolytic_enzyme"/>
</dbReference>
<dbReference type="Pfam" id="PF20434">
    <property type="entry name" value="BD-FAE"/>
    <property type="match status" value="1"/>
</dbReference>
<feature type="signal peptide" evidence="2">
    <location>
        <begin position="1"/>
        <end position="20"/>
    </location>
</feature>
<dbReference type="PANTHER" id="PTHR48081">
    <property type="entry name" value="AB HYDROLASE SUPERFAMILY PROTEIN C4A8.06C"/>
    <property type="match status" value="1"/>
</dbReference>
<feature type="chain" id="PRO_5011541627" evidence="2">
    <location>
        <begin position="21"/>
        <end position="313"/>
    </location>
</feature>
<evidence type="ECO:0000256" key="1">
    <source>
        <dbReference type="ARBA" id="ARBA00022801"/>
    </source>
</evidence>
<gene>
    <name evidence="4" type="ORF">SAMN05660909_01973</name>
</gene>
<dbReference type="SUPFAM" id="SSF53474">
    <property type="entry name" value="alpha/beta-Hydrolases"/>
    <property type="match status" value="1"/>
</dbReference>
<dbReference type="Proteomes" id="UP000199656">
    <property type="component" value="Unassembled WGS sequence"/>
</dbReference>
<dbReference type="Gene3D" id="3.40.50.1820">
    <property type="entry name" value="alpha/beta hydrolase"/>
    <property type="match status" value="1"/>
</dbReference>
<protein>
    <submittedName>
        <fullName evidence="4">Acetyl esterase/lipase</fullName>
    </submittedName>
</protein>
<evidence type="ECO:0000259" key="3">
    <source>
        <dbReference type="Pfam" id="PF20434"/>
    </source>
</evidence>
<dbReference type="InterPro" id="IPR049492">
    <property type="entry name" value="BD-FAE-like_dom"/>
</dbReference>
<dbReference type="PANTHER" id="PTHR48081:SF6">
    <property type="entry name" value="PEPTIDASE S9 PROLYL OLIGOPEPTIDASE CATALYTIC DOMAIN-CONTAINING PROTEIN"/>
    <property type="match status" value="1"/>
</dbReference>
<dbReference type="RefSeq" id="WP_089761132.1">
    <property type="nucleotide sequence ID" value="NZ_BKAT01000025.1"/>
</dbReference>
<proteinExistence type="predicted"/>
<evidence type="ECO:0000256" key="2">
    <source>
        <dbReference type="SAM" id="SignalP"/>
    </source>
</evidence>
<name>A0A1H4B8Z8_9BACT</name>
<dbReference type="GO" id="GO:0016787">
    <property type="term" value="F:hydrolase activity"/>
    <property type="evidence" value="ECO:0007669"/>
    <property type="project" value="UniProtKB-KW"/>
</dbReference>
<keyword evidence="1" id="KW-0378">Hydrolase</keyword>
<dbReference type="AlphaFoldDB" id="A0A1H4B8Z8"/>
<dbReference type="InterPro" id="IPR029058">
    <property type="entry name" value="AB_hydrolase_fold"/>
</dbReference>